<organism evidence="1 2">
    <name type="scientific">Thalictrum thalictroides</name>
    <name type="common">Rue-anemone</name>
    <name type="synonym">Anemone thalictroides</name>
    <dbReference type="NCBI Taxonomy" id="46969"/>
    <lineage>
        <taxon>Eukaryota</taxon>
        <taxon>Viridiplantae</taxon>
        <taxon>Streptophyta</taxon>
        <taxon>Embryophyta</taxon>
        <taxon>Tracheophyta</taxon>
        <taxon>Spermatophyta</taxon>
        <taxon>Magnoliopsida</taxon>
        <taxon>Ranunculales</taxon>
        <taxon>Ranunculaceae</taxon>
        <taxon>Thalictroideae</taxon>
        <taxon>Thalictrum</taxon>
    </lineage>
</organism>
<dbReference type="Pfam" id="PF05056">
    <property type="entry name" value="DUF674"/>
    <property type="match status" value="1"/>
</dbReference>
<comment type="caution">
    <text evidence="1">The sequence shown here is derived from an EMBL/GenBank/DDBJ whole genome shotgun (WGS) entry which is preliminary data.</text>
</comment>
<accession>A0A7J6W1G8</accession>
<proteinExistence type="predicted"/>
<dbReference type="EMBL" id="JABWDY010024307">
    <property type="protein sequence ID" value="KAF5190350.1"/>
    <property type="molecule type" value="Genomic_DNA"/>
</dbReference>
<evidence type="ECO:0008006" key="3">
    <source>
        <dbReference type="Google" id="ProtNLM"/>
    </source>
</evidence>
<keyword evidence="2" id="KW-1185">Reference proteome</keyword>
<reference evidence="1 2" key="1">
    <citation type="submission" date="2020-06" db="EMBL/GenBank/DDBJ databases">
        <title>Transcriptomic and genomic resources for Thalictrum thalictroides and T. hernandezii: Facilitating candidate gene discovery in an emerging model plant lineage.</title>
        <authorList>
            <person name="Arias T."/>
            <person name="Riano-Pachon D.M."/>
            <person name="Di Stilio V.S."/>
        </authorList>
    </citation>
    <scope>NUCLEOTIDE SEQUENCE [LARGE SCALE GENOMIC DNA]</scope>
    <source>
        <strain evidence="2">cv. WT478/WT964</strain>
        <tissue evidence="1">Leaves</tissue>
    </source>
</reference>
<evidence type="ECO:0000313" key="2">
    <source>
        <dbReference type="Proteomes" id="UP000554482"/>
    </source>
</evidence>
<dbReference type="PANTHER" id="PTHR33103">
    <property type="entry name" value="OS01G0153900 PROTEIN"/>
    <property type="match status" value="1"/>
</dbReference>
<name>A0A7J6W1G8_THATH</name>
<protein>
    <recommendedName>
        <fullName evidence="3">DUF674 family protein</fullName>
    </recommendedName>
</protein>
<gene>
    <name evidence="1" type="ORF">FRX31_020059</name>
</gene>
<dbReference type="Proteomes" id="UP000554482">
    <property type="component" value="Unassembled WGS sequence"/>
</dbReference>
<dbReference type="OrthoDB" id="1277335at2759"/>
<dbReference type="PANTHER" id="PTHR33103:SF27">
    <property type="entry name" value="OS04G0594700 PROTEIN"/>
    <property type="match status" value="1"/>
</dbReference>
<dbReference type="InterPro" id="IPR007750">
    <property type="entry name" value="DUF674"/>
</dbReference>
<sequence length="227" mass="25403">MISIRLLIDKEKNKVLFAESDKDFVEFLFSFLTLPIGTIISLANKESNLGCVDTLYKSVESLDKKLLQTEFSREMLLKPRSASEIKYKSLALDFDASTQAPRYYRCPTWACFTKTHCLISMFENAECLCGLKMNNKITVGSNVIDDDRLRGTFVNGIGKFLISDDLEVRPVSTCSILSILCGFGIKNGIVLDEKIVDVSVSIDEALSLLKESLTSKTALTNVFCRKH</sequence>
<evidence type="ECO:0000313" key="1">
    <source>
        <dbReference type="EMBL" id="KAF5190350.1"/>
    </source>
</evidence>
<dbReference type="AlphaFoldDB" id="A0A7J6W1G8"/>